<dbReference type="STRING" id="81479.RA876_10095"/>
<organism evidence="2 3">
    <name type="scientific">Rhodoferax antarcticus ANT.BR</name>
    <dbReference type="NCBI Taxonomy" id="1111071"/>
    <lineage>
        <taxon>Bacteria</taxon>
        <taxon>Pseudomonadati</taxon>
        <taxon>Pseudomonadota</taxon>
        <taxon>Betaproteobacteria</taxon>
        <taxon>Burkholderiales</taxon>
        <taxon>Comamonadaceae</taxon>
        <taxon>Rhodoferax</taxon>
    </lineage>
</organism>
<reference evidence="2 3" key="1">
    <citation type="submission" date="2017-01" db="EMBL/GenBank/DDBJ databases">
        <title>Genome sequence of Rhodoferax antarcticus ANT.BR, a psychrophilic purple nonsulfur bacterium from an Antarctic microbial mat.</title>
        <authorList>
            <person name="Baker J."/>
            <person name="Riester C."/>
            <person name="Skinner B."/>
            <person name="Newell A."/>
            <person name="Swingley W."/>
            <person name="Madigan M."/>
            <person name="Jung D."/>
            <person name="Asao M."/>
            <person name="Chen M."/>
            <person name="Loughlin P."/>
            <person name="Pan H."/>
            <person name="Lin S."/>
            <person name="Li N."/>
            <person name="Shaw J."/>
            <person name="Prado M."/>
            <person name="Sherman C."/>
            <person name="Li X."/>
            <person name="Tang J."/>
            <person name="Blankenship R."/>
            <person name="Zhao T."/>
            <person name="Touchman J."/>
            <person name="Sattley M."/>
        </authorList>
    </citation>
    <scope>NUCLEOTIDE SEQUENCE [LARGE SCALE GENOMIC DNA]</scope>
    <source>
        <strain evidence="2 3">ANT.BR</strain>
    </source>
</reference>
<name>A0A1Q8YBX6_9BURK</name>
<dbReference type="PROSITE" id="PS51459">
    <property type="entry name" value="FIDO"/>
    <property type="match status" value="1"/>
</dbReference>
<proteinExistence type="predicted"/>
<evidence type="ECO:0000313" key="2">
    <source>
        <dbReference type="EMBL" id="OLP05548.1"/>
    </source>
</evidence>
<keyword evidence="3" id="KW-1185">Reference proteome</keyword>
<sequence length="155" mass="17006">MALTYLTLDQAIEVHRKTVEVSGGGALGHLDLGILEGVLAHIQNDDYYPTLEDKLTHLFFSACKFHCFQDGNKRIAITLCAAMLLFNGYMYCTGSFLHDMENISYHVAAGNIDKELLADLIAANLADEADDESLKLRLFIAISAGDNGENHETAL</sequence>
<evidence type="ECO:0000259" key="1">
    <source>
        <dbReference type="PROSITE" id="PS51459"/>
    </source>
</evidence>
<feature type="domain" description="Fido" evidence="1">
    <location>
        <begin position="6"/>
        <end position="123"/>
    </location>
</feature>
<dbReference type="RefSeq" id="WP_075587406.1">
    <property type="nucleotide sequence ID" value="NZ_MSYM01000016.1"/>
</dbReference>
<evidence type="ECO:0000313" key="3">
    <source>
        <dbReference type="Proteomes" id="UP000185911"/>
    </source>
</evidence>
<dbReference type="PANTHER" id="PTHR39426:SF1">
    <property type="entry name" value="HOMOLOGY TO DEATH-ON-CURING PROTEIN OF PHAGE P1"/>
    <property type="match status" value="1"/>
</dbReference>
<protein>
    <submittedName>
        <fullName evidence="2">Death-on-curing family protein</fullName>
    </submittedName>
</protein>
<dbReference type="Proteomes" id="UP000185911">
    <property type="component" value="Unassembled WGS sequence"/>
</dbReference>
<dbReference type="SUPFAM" id="SSF140931">
    <property type="entry name" value="Fic-like"/>
    <property type="match status" value="1"/>
</dbReference>
<dbReference type="InterPro" id="IPR053737">
    <property type="entry name" value="Type_II_TA_Toxin"/>
</dbReference>
<dbReference type="EMBL" id="MSYM01000016">
    <property type="protein sequence ID" value="OLP05548.1"/>
    <property type="molecule type" value="Genomic_DNA"/>
</dbReference>
<dbReference type="InterPro" id="IPR036597">
    <property type="entry name" value="Fido-like_dom_sf"/>
</dbReference>
<accession>A0A1Q8YBX6</accession>
<dbReference type="Gene3D" id="1.20.120.1870">
    <property type="entry name" value="Fic/DOC protein, Fido domain"/>
    <property type="match status" value="1"/>
</dbReference>
<gene>
    <name evidence="2" type="ORF">BLL52_3216</name>
</gene>
<dbReference type="Pfam" id="PF02661">
    <property type="entry name" value="Fic"/>
    <property type="match status" value="1"/>
</dbReference>
<dbReference type="InterPro" id="IPR003812">
    <property type="entry name" value="Fido"/>
</dbReference>
<dbReference type="InterPro" id="IPR006440">
    <property type="entry name" value="Doc"/>
</dbReference>
<dbReference type="GO" id="GO:0016301">
    <property type="term" value="F:kinase activity"/>
    <property type="evidence" value="ECO:0007669"/>
    <property type="project" value="InterPro"/>
</dbReference>
<comment type="caution">
    <text evidence="2">The sequence shown here is derived from an EMBL/GenBank/DDBJ whole genome shotgun (WGS) entry which is preliminary data.</text>
</comment>
<dbReference type="PANTHER" id="PTHR39426">
    <property type="entry name" value="HOMOLOGY TO DEATH-ON-CURING PROTEIN OF PHAGE P1"/>
    <property type="match status" value="1"/>
</dbReference>
<dbReference type="AlphaFoldDB" id="A0A1Q8YBX6"/>